<dbReference type="AlphaFoldDB" id="A0AAW9JXD3"/>
<dbReference type="InterPro" id="IPR029000">
    <property type="entry name" value="Cyclophilin-like_dom_sf"/>
</dbReference>
<dbReference type="Pfam" id="PF19200">
    <property type="entry name" value="MupG_N"/>
    <property type="match status" value="1"/>
</dbReference>
<dbReference type="InterPro" id="IPR043894">
    <property type="entry name" value="MupG_C"/>
</dbReference>
<comment type="caution">
    <text evidence="3">The sequence shown here is derived from an EMBL/GenBank/DDBJ whole genome shotgun (WGS) entry which is preliminary data.</text>
</comment>
<dbReference type="EMBL" id="JAVBVO010000005">
    <property type="protein sequence ID" value="MDZ5760238.1"/>
    <property type="molecule type" value="Genomic_DNA"/>
</dbReference>
<gene>
    <name evidence="3" type="ORF">RAK27_16490</name>
</gene>
<evidence type="ECO:0000313" key="3">
    <source>
        <dbReference type="EMBL" id="MDZ5760238.1"/>
    </source>
</evidence>
<dbReference type="Gene3D" id="3.20.20.70">
    <property type="entry name" value="Aldolase class I"/>
    <property type="match status" value="1"/>
</dbReference>
<evidence type="ECO:0000259" key="1">
    <source>
        <dbReference type="Pfam" id="PF05913"/>
    </source>
</evidence>
<dbReference type="Gene3D" id="2.40.100.10">
    <property type="entry name" value="Cyclophilin-like"/>
    <property type="match status" value="1"/>
</dbReference>
<accession>A0AAW9JXD3</accession>
<dbReference type="InterPro" id="IPR008589">
    <property type="entry name" value="MupG"/>
</dbReference>
<proteinExistence type="predicted"/>
<dbReference type="RefSeq" id="WP_322809629.1">
    <property type="nucleotide sequence ID" value="NZ_JAVBVO010000005.1"/>
</dbReference>
<dbReference type="InterPro" id="IPR013785">
    <property type="entry name" value="Aldolase_TIM"/>
</dbReference>
<dbReference type="PANTHER" id="PTHR38435">
    <property type="match status" value="1"/>
</dbReference>
<dbReference type="SUPFAM" id="SSF50891">
    <property type="entry name" value="Cyclophilin-like"/>
    <property type="match status" value="1"/>
</dbReference>
<evidence type="ECO:0000259" key="2">
    <source>
        <dbReference type="Pfam" id="PF19200"/>
    </source>
</evidence>
<dbReference type="InterPro" id="IPR043797">
    <property type="entry name" value="MupG_N"/>
</dbReference>
<protein>
    <submittedName>
        <fullName evidence="3">MupG family TIM beta-alpha barrel fold protein</fullName>
    </submittedName>
</protein>
<name>A0AAW9JXD3_CARML</name>
<dbReference type="Pfam" id="PF05913">
    <property type="entry name" value="MupG_C"/>
    <property type="match status" value="1"/>
</dbReference>
<reference evidence="3" key="1">
    <citation type="submission" date="2023-08" db="EMBL/GenBank/DDBJ databases">
        <title>Genomic characterization of piscicolin 126 produced by Carnobacterium maltaromaticum CM22 strain isolated from salmon (Salmo salar).</title>
        <authorList>
            <person name="Gonzalez-Gragera E."/>
            <person name="Garcia-Lopez J.D."/>
            <person name="Teso-Perez C."/>
            <person name="Gimenez-Hernandez I."/>
            <person name="Peralta-Sanchez J.M."/>
            <person name="Valdivia E."/>
            <person name="Montalban-Lopez M."/>
            <person name="Martin-Platero A.M."/>
            <person name="Banos A."/>
            <person name="Martinez-Bueno M."/>
        </authorList>
    </citation>
    <scope>NUCLEOTIDE SEQUENCE</scope>
    <source>
        <strain evidence="3">CM22</strain>
    </source>
</reference>
<dbReference type="Proteomes" id="UP001290462">
    <property type="component" value="Unassembled WGS sequence"/>
</dbReference>
<dbReference type="SUPFAM" id="SSF51445">
    <property type="entry name" value="(Trans)glycosidases"/>
    <property type="match status" value="1"/>
</dbReference>
<dbReference type="PANTHER" id="PTHR38435:SF1">
    <property type="entry name" value="DUF871 DOMAIN-CONTAINING PROTEIN"/>
    <property type="match status" value="1"/>
</dbReference>
<sequence length="373" mass="42831">MTKTIGISIYPEKTSYEETIAYLKLAAKYKFKRVFTSLLQVTGDSTDVINQFKKIIHYANSLDMEVILDVNPLLLPNLGASWKDLSFFADLGVGTLRLDGGYSGLEEMIMSHNPHGIKIELNMSAGLEYIDRIMSFSPNKKQLSASYNFYPQRQTGMLVEHTKEITKKYHTHHLPTTLFVSSKSAEVGPWQLQEGLCTLEEHRNLSLNTQLKQILLLDLADHIIIGNCFASEKELKEMSHLFYDEPFSLDIELERPLSESEATILNSDFHFVRPEYSEYVLRSAFSRHLHKKEKIKPVDYLGDLKFGDIIIANNRYGQYECELQIILQTTAHSENKNKIGTLSKDDLHLLQDLAHLPYQKFTFNSKKKRMTLS</sequence>
<evidence type="ECO:0000313" key="4">
    <source>
        <dbReference type="Proteomes" id="UP001290462"/>
    </source>
</evidence>
<organism evidence="3 4">
    <name type="scientific">Carnobacterium maltaromaticum</name>
    <name type="common">Carnobacterium piscicola</name>
    <dbReference type="NCBI Taxonomy" id="2751"/>
    <lineage>
        <taxon>Bacteria</taxon>
        <taxon>Bacillati</taxon>
        <taxon>Bacillota</taxon>
        <taxon>Bacilli</taxon>
        <taxon>Lactobacillales</taxon>
        <taxon>Carnobacteriaceae</taxon>
        <taxon>Carnobacterium</taxon>
    </lineage>
</organism>
<feature type="domain" description="6-phospho-N-acetylmuramidase C-terminal" evidence="1">
    <location>
        <begin position="248"/>
        <end position="363"/>
    </location>
</feature>
<feature type="domain" description="6-phospho-N-acetylmuramidase N-terminal" evidence="2">
    <location>
        <begin position="5"/>
        <end position="239"/>
    </location>
</feature>
<dbReference type="InterPro" id="IPR017853">
    <property type="entry name" value="GH"/>
</dbReference>